<reference evidence="4" key="1">
    <citation type="submission" date="2018-06" db="EMBL/GenBank/DDBJ databases">
        <authorList>
            <person name="Zhirakovskaya E."/>
        </authorList>
    </citation>
    <scope>NUCLEOTIDE SEQUENCE</scope>
</reference>
<feature type="non-terminal residue" evidence="4">
    <location>
        <position position="614"/>
    </location>
</feature>
<dbReference type="InterPro" id="IPR015919">
    <property type="entry name" value="Cadherin-like_sf"/>
</dbReference>
<dbReference type="GO" id="GO:0007156">
    <property type="term" value="P:homophilic cell adhesion via plasma membrane adhesion molecules"/>
    <property type="evidence" value="ECO:0007669"/>
    <property type="project" value="InterPro"/>
</dbReference>
<evidence type="ECO:0000313" key="4">
    <source>
        <dbReference type="EMBL" id="VAW62872.1"/>
    </source>
</evidence>
<dbReference type="AlphaFoldDB" id="A0A3B0XHH5"/>
<evidence type="ECO:0000256" key="1">
    <source>
        <dbReference type="ARBA" id="ARBA00022692"/>
    </source>
</evidence>
<dbReference type="Gene3D" id="2.80.10.50">
    <property type="match status" value="2"/>
</dbReference>
<protein>
    <recommendedName>
        <fullName evidence="3">Cadherin domain-containing protein</fullName>
    </recommendedName>
</protein>
<proteinExistence type="predicted"/>
<organism evidence="4">
    <name type="scientific">hydrothermal vent metagenome</name>
    <dbReference type="NCBI Taxonomy" id="652676"/>
    <lineage>
        <taxon>unclassified sequences</taxon>
        <taxon>metagenomes</taxon>
        <taxon>ecological metagenomes</taxon>
    </lineage>
</organism>
<dbReference type="PANTHER" id="PTHR24026">
    <property type="entry name" value="FAT ATYPICAL CADHERIN-RELATED"/>
    <property type="match status" value="1"/>
</dbReference>
<dbReference type="InterPro" id="IPR002126">
    <property type="entry name" value="Cadherin-like_dom"/>
</dbReference>
<name>A0A3B0XHH5_9ZZZZ</name>
<dbReference type="InterPro" id="IPR013431">
    <property type="entry name" value="Delta_60_rpt"/>
</dbReference>
<dbReference type="PROSITE" id="PS51257">
    <property type="entry name" value="PROKAR_LIPOPROTEIN"/>
    <property type="match status" value="1"/>
</dbReference>
<sequence length="614" mass="63439">MSGIKSKAVTQWFLRLLISLFFFVLTACGGNDSGSAENIAESKATTELPSGLQKLALTGGGTLTAYATIDGDAANRKIMTINSAGAGSASVSIPGLSRAPHTIVIRYFYAVGGENYLLAIAVKNIDLSSGSGSLFFRSLEYDTDSFDYDSDNISNVAELKAGTSPGIRTDITAPVFTSGRRIRVPENTTVTGYTAVATDADGSTVRYSLVGGVDQALFSIDSNTGVLSFKNPVDFEAPVDSDQNNTYVLGIMATDGVNPVAQSVTVTISDTALESFSVIPQYRSVLLNGNEKGADSYNLYYSSDKAFDTNNYLIHNDGTYLTNVSLPMNVSKLDNGKAYYFVLEAVYGSKKILSAEISGRPNELAFNGFIFAMDAAADGRLYLGGDFTSVGVVSGGGVAVKSTSGRPGAGDYPLVDGTVYAVVTDNQGGWYIGGSFRRVGGLARNNLAHLLADGSVDSGWDPSASSVVYALGLSTDGKTLYAGGNFTVMGGKPRNYLASIGADGSLGSWDPNANGVVRALAVSADGKTVYVGGGFTTMGAGGATRNYLAAIGTDGSLGNWDPDAGAAVSALAISADGKTVYVGGLFTTMGGAGGTTRNYLATIGTDGSLGNWDP</sequence>
<keyword evidence="2" id="KW-1133">Transmembrane helix</keyword>
<dbReference type="SMART" id="SM00112">
    <property type="entry name" value="CA"/>
    <property type="match status" value="1"/>
</dbReference>
<keyword evidence="2" id="KW-0472">Membrane</keyword>
<dbReference type="Pfam" id="PF17164">
    <property type="entry name" value="DUF5122"/>
    <property type="match status" value="1"/>
</dbReference>
<evidence type="ECO:0000259" key="3">
    <source>
        <dbReference type="PROSITE" id="PS50268"/>
    </source>
</evidence>
<dbReference type="SUPFAM" id="SSF49313">
    <property type="entry name" value="Cadherin-like"/>
    <property type="match status" value="1"/>
</dbReference>
<dbReference type="InterPro" id="IPR036322">
    <property type="entry name" value="WD40_repeat_dom_sf"/>
</dbReference>
<dbReference type="Pfam" id="PF00028">
    <property type="entry name" value="Cadherin"/>
    <property type="match status" value="1"/>
</dbReference>
<dbReference type="PROSITE" id="PS50268">
    <property type="entry name" value="CADHERIN_2"/>
    <property type="match status" value="1"/>
</dbReference>
<evidence type="ECO:0000256" key="2">
    <source>
        <dbReference type="ARBA" id="ARBA00022989"/>
    </source>
</evidence>
<dbReference type="CDD" id="cd11304">
    <property type="entry name" value="Cadherin_repeat"/>
    <property type="match status" value="1"/>
</dbReference>
<feature type="domain" description="Cadherin" evidence="3">
    <location>
        <begin position="176"/>
        <end position="282"/>
    </location>
</feature>
<accession>A0A3B0XHH5</accession>
<dbReference type="GO" id="GO:0005886">
    <property type="term" value="C:plasma membrane"/>
    <property type="evidence" value="ECO:0007669"/>
    <property type="project" value="UniProtKB-SubCell"/>
</dbReference>
<dbReference type="PANTHER" id="PTHR24026:SF126">
    <property type="entry name" value="PROTOCADHERIN FAT 4"/>
    <property type="match status" value="1"/>
</dbReference>
<dbReference type="EMBL" id="UOFI01000032">
    <property type="protein sequence ID" value="VAW62872.1"/>
    <property type="molecule type" value="Genomic_DNA"/>
</dbReference>
<dbReference type="Gene3D" id="2.60.40.60">
    <property type="entry name" value="Cadherins"/>
    <property type="match status" value="1"/>
</dbReference>
<keyword evidence="1" id="KW-0812">Transmembrane</keyword>
<dbReference type="GO" id="GO:0005509">
    <property type="term" value="F:calcium ion binding"/>
    <property type="evidence" value="ECO:0007669"/>
    <property type="project" value="InterPro"/>
</dbReference>
<dbReference type="SUPFAM" id="SSF50978">
    <property type="entry name" value="WD40 repeat-like"/>
    <property type="match status" value="1"/>
</dbReference>
<gene>
    <name evidence="4" type="ORF">MNBD_GAMMA09-1476</name>
</gene>